<sequence>MRGQELMTGTVSLESCKFVPLVTRYIEDFIHVKSVEAQRAHICVGRKFERVALVQLFSPWQPSGRGYRLVAGVS</sequence>
<dbReference type="AlphaFoldDB" id="A0A8X6WJB7"/>
<organism evidence="1 2">
    <name type="scientific">Trichonephila clavipes</name>
    <name type="common">Golden silk orbweaver</name>
    <name type="synonym">Nephila clavipes</name>
    <dbReference type="NCBI Taxonomy" id="2585209"/>
    <lineage>
        <taxon>Eukaryota</taxon>
        <taxon>Metazoa</taxon>
        <taxon>Ecdysozoa</taxon>
        <taxon>Arthropoda</taxon>
        <taxon>Chelicerata</taxon>
        <taxon>Arachnida</taxon>
        <taxon>Araneae</taxon>
        <taxon>Araneomorphae</taxon>
        <taxon>Entelegynae</taxon>
        <taxon>Araneoidea</taxon>
        <taxon>Nephilidae</taxon>
        <taxon>Trichonephila</taxon>
    </lineage>
</organism>
<reference evidence="1" key="1">
    <citation type="submission" date="2020-08" db="EMBL/GenBank/DDBJ databases">
        <title>Multicomponent nature underlies the extraordinary mechanical properties of spider dragline silk.</title>
        <authorList>
            <person name="Kono N."/>
            <person name="Nakamura H."/>
            <person name="Mori M."/>
            <person name="Yoshida Y."/>
            <person name="Ohtoshi R."/>
            <person name="Malay A.D."/>
            <person name="Moran D.A.P."/>
            <person name="Tomita M."/>
            <person name="Numata K."/>
            <person name="Arakawa K."/>
        </authorList>
    </citation>
    <scope>NUCLEOTIDE SEQUENCE</scope>
</reference>
<keyword evidence="2" id="KW-1185">Reference proteome</keyword>
<gene>
    <name evidence="1" type="ORF">TNCV_796911</name>
</gene>
<evidence type="ECO:0000313" key="2">
    <source>
        <dbReference type="Proteomes" id="UP000887159"/>
    </source>
</evidence>
<proteinExistence type="predicted"/>
<protein>
    <submittedName>
        <fullName evidence="1">Uncharacterized protein</fullName>
    </submittedName>
</protein>
<comment type="caution">
    <text evidence="1">The sequence shown here is derived from an EMBL/GenBank/DDBJ whole genome shotgun (WGS) entry which is preliminary data.</text>
</comment>
<accession>A0A8X6WJB7</accession>
<name>A0A8X6WJB7_TRICX</name>
<dbReference type="EMBL" id="BMAU01021431">
    <property type="protein sequence ID" value="GFY35339.1"/>
    <property type="molecule type" value="Genomic_DNA"/>
</dbReference>
<evidence type="ECO:0000313" key="1">
    <source>
        <dbReference type="EMBL" id="GFY35339.1"/>
    </source>
</evidence>
<dbReference type="Proteomes" id="UP000887159">
    <property type="component" value="Unassembled WGS sequence"/>
</dbReference>